<dbReference type="NCBIfam" id="TIGR00778">
    <property type="entry name" value="ahpD_dom"/>
    <property type="match status" value="1"/>
</dbReference>
<name>A0ABP5HJL5_9ACTN</name>
<dbReference type="InterPro" id="IPR003779">
    <property type="entry name" value="CMD-like"/>
</dbReference>
<keyword evidence="3" id="KW-1185">Reference proteome</keyword>
<evidence type="ECO:0000313" key="3">
    <source>
        <dbReference type="Proteomes" id="UP001500016"/>
    </source>
</evidence>
<dbReference type="InterPro" id="IPR004675">
    <property type="entry name" value="AhpD_core"/>
</dbReference>
<dbReference type="EMBL" id="BAAAPE010000007">
    <property type="protein sequence ID" value="GAA2076456.1"/>
    <property type="molecule type" value="Genomic_DNA"/>
</dbReference>
<comment type="caution">
    <text evidence="2">The sequence shown here is derived from an EMBL/GenBank/DDBJ whole genome shotgun (WGS) entry which is preliminary data.</text>
</comment>
<dbReference type="SUPFAM" id="SSF69118">
    <property type="entry name" value="AhpD-like"/>
    <property type="match status" value="1"/>
</dbReference>
<dbReference type="RefSeq" id="WP_344528366.1">
    <property type="nucleotide sequence ID" value="NZ_BAAAPE010000007.1"/>
</dbReference>
<evidence type="ECO:0000259" key="1">
    <source>
        <dbReference type="Pfam" id="PF02627"/>
    </source>
</evidence>
<organism evidence="2 3">
    <name type="scientific">Streptomyces albiaxialis</name>
    <dbReference type="NCBI Taxonomy" id="329523"/>
    <lineage>
        <taxon>Bacteria</taxon>
        <taxon>Bacillati</taxon>
        <taxon>Actinomycetota</taxon>
        <taxon>Actinomycetes</taxon>
        <taxon>Kitasatosporales</taxon>
        <taxon>Streptomycetaceae</taxon>
        <taxon>Streptomyces</taxon>
    </lineage>
</organism>
<sequence length="155" mass="16845">MTTTPRIPNPAMAVPGAVTAIRDLFSSLQQGGVPQKTMELVHLRVSQINGCGFCVEFGVRGAKKNGETDERLHAVAAWRESTRFDDAERAALALAEYATRLADRSDPVPDPVWEDAAKHYDEQGLSALVLMIGLTNLVNRVNVTTKQPADPNATF</sequence>
<proteinExistence type="predicted"/>
<protein>
    <submittedName>
        <fullName evidence="2">Carboxymuconolactone decarboxylase family protein</fullName>
    </submittedName>
</protein>
<dbReference type="PANTHER" id="PTHR34846:SF7">
    <property type="entry name" value="BLL7811 PROTEIN"/>
    <property type="match status" value="1"/>
</dbReference>
<dbReference type="PANTHER" id="PTHR34846">
    <property type="entry name" value="4-CARBOXYMUCONOLACTONE DECARBOXYLASE FAMILY PROTEIN (AFU_ORTHOLOGUE AFUA_6G11590)"/>
    <property type="match status" value="1"/>
</dbReference>
<evidence type="ECO:0000313" key="2">
    <source>
        <dbReference type="EMBL" id="GAA2076456.1"/>
    </source>
</evidence>
<gene>
    <name evidence="2" type="ORF">GCM10009801_31950</name>
</gene>
<dbReference type="Proteomes" id="UP001500016">
    <property type="component" value="Unassembled WGS sequence"/>
</dbReference>
<accession>A0ABP5HJL5</accession>
<dbReference type="Gene3D" id="1.20.1290.10">
    <property type="entry name" value="AhpD-like"/>
    <property type="match status" value="1"/>
</dbReference>
<dbReference type="Pfam" id="PF02627">
    <property type="entry name" value="CMD"/>
    <property type="match status" value="1"/>
</dbReference>
<dbReference type="InterPro" id="IPR029032">
    <property type="entry name" value="AhpD-like"/>
</dbReference>
<reference evidence="3" key="1">
    <citation type="journal article" date="2019" name="Int. J. Syst. Evol. Microbiol.">
        <title>The Global Catalogue of Microorganisms (GCM) 10K type strain sequencing project: providing services to taxonomists for standard genome sequencing and annotation.</title>
        <authorList>
            <consortium name="The Broad Institute Genomics Platform"/>
            <consortium name="The Broad Institute Genome Sequencing Center for Infectious Disease"/>
            <person name="Wu L."/>
            <person name="Ma J."/>
        </authorList>
    </citation>
    <scope>NUCLEOTIDE SEQUENCE [LARGE SCALE GENOMIC DNA]</scope>
    <source>
        <strain evidence="3">JCM 15478</strain>
    </source>
</reference>
<feature type="domain" description="Carboxymuconolactone decarboxylase-like" evidence="1">
    <location>
        <begin position="27"/>
        <end position="96"/>
    </location>
</feature>